<keyword evidence="7" id="KW-1185">Reference proteome</keyword>
<dbReference type="EMBL" id="BJYJ01000040">
    <property type="protein sequence ID" value="GEN77992.1"/>
    <property type="molecule type" value="Genomic_DNA"/>
</dbReference>
<dbReference type="GO" id="GO:0030313">
    <property type="term" value="C:cell envelope"/>
    <property type="evidence" value="ECO:0007669"/>
    <property type="project" value="UniProtKB-SubCell"/>
</dbReference>
<evidence type="ECO:0000256" key="2">
    <source>
        <dbReference type="ARBA" id="ARBA00022748"/>
    </source>
</evidence>
<proteinExistence type="predicted"/>
<dbReference type="PANTHER" id="PTHR42852:SF6">
    <property type="entry name" value="THIOL:DISULFIDE INTERCHANGE PROTEIN DSBE"/>
    <property type="match status" value="1"/>
</dbReference>
<organism evidence="6 7">
    <name type="scientific">Chryseobacterium hagamense</name>
    <dbReference type="NCBI Taxonomy" id="395935"/>
    <lineage>
        <taxon>Bacteria</taxon>
        <taxon>Pseudomonadati</taxon>
        <taxon>Bacteroidota</taxon>
        <taxon>Flavobacteriia</taxon>
        <taxon>Flavobacteriales</taxon>
        <taxon>Weeksellaceae</taxon>
        <taxon>Chryseobacterium group</taxon>
        <taxon>Chryseobacterium</taxon>
    </lineage>
</organism>
<dbReference type="InterPro" id="IPR012336">
    <property type="entry name" value="Thioredoxin-like_fold"/>
</dbReference>
<evidence type="ECO:0000256" key="4">
    <source>
        <dbReference type="ARBA" id="ARBA00023284"/>
    </source>
</evidence>
<dbReference type="RefSeq" id="WP_228458462.1">
    <property type="nucleotide sequence ID" value="NZ_BJYJ01000040.1"/>
</dbReference>
<sequence length="370" mass="43186">MNYKIFLSLIIAFFILSCSNNKYKTVISGNIPNLPDGKLYLYKDKYNDRIDSVETHKGKFEMRYQRKTAEPQYLGIEHIDQQGIKRSFSFPTNAKYKGSGCNSQYFFSDSIIAINGELEEFTPKNLILSPQYKLVKNPKISAGMQTKALYNIDCDLFNNFSAPSILLIKNKIRQYPYSYHLLYNIDDNKNSFSPQQVDEFLKLFKGEITESESFKKLSAYNKKRFTEKEIAMPLLENSTGKKSEIMDSKYKKHLIVFWASWCGPCRQEIPLLKTIYKNKNPDLEFISISIDEDRKAWKKALNEEQMTWKQYIIAEKDPDYEKIQMRFRLNGAIPYTVLVDNDFKIIKATVGLSSEKNLKDFIKIEKVSDK</sequence>
<dbReference type="PROSITE" id="PS51257">
    <property type="entry name" value="PROKAR_LIPOPROTEIN"/>
    <property type="match status" value="1"/>
</dbReference>
<dbReference type="InterPro" id="IPR036249">
    <property type="entry name" value="Thioredoxin-like_sf"/>
</dbReference>
<evidence type="ECO:0000313" key="7">
    <source>
        <dbReference type="Proteomes" id="UP000321863"/>
    </source>
</evidence>
<evidence type="ECO:0000256" key="3">
    <source>
        <dbReference type="ARBA" id="ARBA00023157"/>
    </source>
</evidence>
<dbReference type="InterPro" id="IPR050553">
    <property type="entry name" value="Thioredoxin_ResA/DsbE_sf"/>
</dbReference>
<dbReference type="GO" id="GO:0017004">
    <property type="term" value="P:cytochrome complex assembly"/>
    <property type="evidence" value="ECO:0007669"/>
    <property type="project" value="UniProtKB-KW"/>
</dbReference>
<dbReference type="Gene3D" id="3.40.30.10">
    <property type="entry name" value="Glutaredoxin"/>
    <property type="match status" value="1"/>
</dbReference>
<dbReference type="SUPFAM" id="SSF52833">
    <property type="entry name" value="Thioredoxin-like"/>
    <property type="match status" value="1"/>
</dbReference>
<evidence type="ECO:0000313" key="6">
    <source>
        <dbReference type="EMBL" id="GEN77992.1"/>
    </source>
</evidence>
<protein>
    <submittedName>
        <fullName evidence="6">Thiol:disulfide interchange protein</fullName>
    </submittedName>
</protein>
<comment type="subcellular location">
    <subcellularLocation>
        <location evidence="1">Cell envelope</location>
    </subcellularLocation>
</comment>
<dbReference type="Proteomes" id="UP000321863">
    <property type="component" value="Unassembled WGS sequence"/>
</dbReference>
<gene>
    <name evidence="6" type="ORF">CHA01nite_37320</name>
</gene>
<dbReference type="Pfam" id="PF13905">
    <property type="entry name" value="Thioredoxin_8"/>
    <property type="match status" value="1"/>
</dbReference>
<dbReference type="CDD" id="cd02966">
    <property type="entry name" value="TlpA_like_family"/>
    <property type="match status" value="1"/>
</dbReference>
<keyword evidence="3" id="KW-1015">Disulfide bond</keyword>
<evidence type="ECO:0000259" key="5">
    <source>
        <dbReference type="PROSITE" id="PS51352"/>
    </source>
</evidence>
<keyword evidence="2" id="KW-0201">Cytochrome c-type biogenesis</keyword>
<name>A0A511YS23_9FLAO</name>
<dbReference type="Pfam" id="PF14289">
    <property type="entry name" value="DUF4369"/>
    <property type="match status" value="1"/>
</dbReference>
<keyword evidence="4" id="KW-0676">Redox-active center</keyword>
<dbReference type="InterPro" id="IPR017937">
    <property type="entry name" value="Thioredoxin_CS"/>
</dbReference>
<dbReference type="PANTHER" id="PTHR42852">
    <property type="entry name" value="THIOL:DISULFIDE INTERCHANGE PROTEIN DSBE"/>
    <property type="match status" value="1"/>
</dbReference>
<accession>A0A511YS23</accession>
<dbReference type="InterPro" id="IPR013766">
    <property type="entry name" value="Thioredoxin_domain"/>
</dbReference>
<dbReference type="PROSITE" id="PS00194">
    <property type="entry name" value="THIOREDOXIN_1"/>
    <property type="match status" value="1"/>
</dbReference>
<evidence type="ECO:0000256" key="1">
    <source>
        <dbReference type="ARBA" id="ARBA00004196"/>
    </source>
</evidence>
<dbReference type="PROSITE" id="PS51352">
    <property type="entry name" value="THIOREDOXIN_2"/>
    <property type="match status" value="1"/>
</dbReference>
<reference evidence="6 7" key="1">
    <citation type="submission" date="2019-07" db="EMBL/GenBank/DDBJ databases">
        <title>Whole genome shotgun sequence of Chryseobacterium hagamense NBRC 105253.</title>
        <authorList>
            <person name="Hosoyama A."/>
            <person name="Uohara A."/>
            <person name="Ohji S."/>
            <person name="Ichikawa N."/>
        </authorList>
    </citation>
    <scope>NUCLEOTIDE SEQUENCE [LARGE SCALE GENOMIC DNA]</scope>
    <source>
        <strain evidence="6 7">NBRC 105253</strain>
    </source>
</reference>
<dbReference type="AlphaFoldDB" id="A0A511YS23"/>
<feature type="domain" description="Thioredoxin" evidence="5">
    <location>
        <begin position="223"/>
        <end position="370"/>
    </location>
</feature>
<comment type="caution">
    <text evidence="6">The sequence shown here is derived from an EMBL/GenBank/DDBJ whole genome shotgun (WGS) entry which is preliminary data.</text>
</comment>
<dbReference type="InterPro" id="IPR025380">
    <property type="entry name" value="DUF4369"/>
</dbReference>